<feature type="domain" description="Reverse transcriptase zinc-binding" evidence="1">
    <location>
        <begin position="97"/>
        <end position="182"/>
    </location>
</feature>
<evidence type="ECO:0000313" key="3">
    <source>
        <dbReference type="Proteomes" id="UP000834106"/>
    </source>
</evidence>
<sequence>MGCIPEVINNSQWWIREGSTSFWYAHWLDDGPLSRHTTHIDQPTLKIKDVYLDSSLNVSQLLQLVGEDKDASVMVNVSKCREGDDVLIWKPSGQGTFSSKSAWDMIRVRYPQTPWGTWVWHSALQKRMSFIMWKAFFAALSVDNGVRQMGVALASRCDCCLMGMEETASHILSTCEAANEVWRKVSVALGIRWRSKHN</sequence>
<dbReference type="AlphaFoldDB" id="A0AAD2A8B6"/>
<proteinExistence type="predicted"/>
<accession>A0AAD2A8B6</accession>
<reference evidence="2" key="1">
    <citation type="submission" date="2023-05" db="EMBL/GenBank/DDBJ databases">
        <authorList>
            <person name="Huff M."/>
        </authorList>
    </citation>
    <scope>NUCLEOTIDE SEQUENCE</scope>
</reference>
<keyword evidence="3" id="KW-1185">Reference proteome</keyword>
<gene>
    <name evidence="2" type="ORF">FPE_LOCUS30806</name>
</gene>
<dbReference type="Pfam" id="PF13966">
    <property type="entry name" value="zf-RVT"/>
    <property type="match status" value="1"/>
</dbReference>
<organism evidence="2 3">
    <name type="scientific">Fraxinus pennsylvanica</name>
    <dbReference type="NCBI Taxonomy" id="56036"/>
    <lineage>
        <taxon>Eukaryota</taxon>
        <taxon>Viridiplantae</taxon>
        <taxon>Streptophyta</taxon>
        <taxon>Embryophyta</taxon>
        <taxon>Tracheophyta</taxon>
        <taxon>Spermatophyta</taxon>
        <taxon>Magnoliopsida</taxon>
        <taxon>eudicotyledons</taxon>
        <taxon>Gunneridae</taxon>
        <taxon>Pentapetalae</taxon>
        <taxon>asterids</taxon>
        <taxon>lamiids</taxon>
        <taxon>Lamiales</taxon>
        <taxon>Oleaceae</taxon>
        <taxon>Oleeae</taxon>
        <taxon>Fraxinus</taxon>
    </lineage>
</organism>
<dbReference type="Proteomes" id="UP000834106">
    <property type="component" value="Chromosome 19"/>
</dbReference>
<protein>
    <recommendedName>
        <fullName evidence="1">Reverse transcriptase zinc-binding domain-containing protein</fullName>
    </recommendedName>
</protein>
<dbReference type="InterPro" id="IPR026960">
    <property type="entry name" value="RVT-Znf"/>
</dbReference>
<evidence type="ECO:0000259" key="1">
    <source>
        <dbReference type="Pfam" id="PF13966"/>
    </source>
</evidence>
<evidence type="ECO:0000313" key="2">
    <source>
        <dbReference type="EMBL" id="CAI9783376.1"/>
    </source>
</evidence>
<dbReference type="EMBL" id="OU503054">
    <property type="protein sequence ID" value="CAI9783376.1"/>
    <property type="molecule type" value="Genomic_DNA"/>
</dbReference>
<name>A0AAD2A8B6_9LAMI</name>